<dbReference type="InterPro" id="IPR052902">
    <property type="entry name" value="ABC-2_transporter"/>
</dbReference>
<name>A0A371B8M7_9BRAD</name>
<evidence type="ECO:0000259" key="6">
    <source>
        <dbReference type="PROSITE" id="PS51012"/>
    </source>
</evidence>
<feature type="domain" description="ABC transmembrane type-2" evidence="6">
    <location>
        <begin position="33"/>
        <end position="259"/>
    </location>
</feature>
<feature type="transmembrane region" description="Helical" evidence="5">
    <location>
        <begin position="148"/>
        <end position="174"/>
    </location>
</feature>
<evidence type="ECO:0000256" key="2">
    <source>
        <dbReference type="ARBA" id="ARBA00022692"/>
    </source>
</evidence>
<gene>
    <name evidence="7" type="ORF">DXH78_04395</name>
</gene>
<accession>A0A371B8M7</accession>
<protein>
    <recommendedName>
        <fullName evidence="5">Transport permease protein</fullName>
    </recommendedName>
</protein>
<organism evidence="7 8">
    <name type="scientific">Undibacter mobilis</name>
    <dbReference type="NCBI Taxonomy" id="2292256"/>
    <lineage>
        <taxon>Bacteria</taxon>
        <taxon>Pseudomonadati</taxon>
        <taxon>Pseudomonadota</taxon>
        <taxon>Alphaproteobacteria</taxon>
        <taxon>Hyphomicrobiales</taxon>
        <taxon>Nitrobacteraceae</taxon>
        <taxon>Undibacter</taxon>
    </lineage>
</organism>
<proteinExistence type="inferred from homology"/>
<dbReference type="OrthoDB" id="9786643at2"/>
<keyword evidence="3 5" id="KW-1133">Transmembrane helix</keyword>
<feature type="transmembrane region" description="Helical" evidence="5">
    <location>
        <begin position="62"/>
        <end position="81"/>
    </location>
</feature>
<dbReference type="Pfam" id="PF01061">
    <property type="entry name" value="ABC2_membrane"/>
    <property type="match status" value="1"/>
</dbReference>
<dbReference type="GO" id="GO:0140359">
    <property type="term" value="F:ABC-type transporter activity"/>
    <property type="evidence" value="ECO:0007669"/>
    <property type="project" value="InterPro"/>
</dbReference>
<keyword evidence="5" id="KW-0813">Transport</keyword>
<dbReference type="AlphaFoldDB" id="A0A371B8M7"/>
<dbReference type="EMBL" id="QRGO01000001">
    <property type="protein sequence ID" value="RDV03892.1"/>
    <property type="molecule type" value="Genomic_DNA"/>
</dbReference>
<evidence type="ECO:0000256" key="5">
    <source>
        <dbReference type="RuleBase" id="RU361157"/>
    </source>
</evidence>
<evidence type="ECO:0000256" key="3">
    <source>
        <dbReference type="ARBA" id="ARBA00022989"/>
    </source>
</evidence>
<evidence type="ECO:0000256" key="4">
    <source>
        <dbReference type="ARBA" id="ARBA00023136"/>
    </source>
</evidence>
<evidence type="ECO:0000256" key="1">
    <source>
        <dbReference type="ARBA" id="ARBA00004141"/>
    </source>
</evidence>
<sequence length="274" mass="30704">MTSITPAPTTSFSPQRVAAMVRRYWYLLVSSWPRLLDLIYWPAVQMLMWGFLQVYVSKNAGFAAGAAGTFIGAVLLWDILFRGQLGFSISFLEEMWARNLGNLMMSPLRSTEFIAALMIMSIIRLSIGMIPVTFMAIAFFGFNLWGLGLALVAFFINLILTSWAIGIFVAGLLLRNGMGAESMAWTIMFLFLPLTCVYYPVSVLPEWLQYVAWGLPPTYVFEGMRALLIDHVFRADLMVEAFVFNVVLFSAAAYAFVRLLESARVNGSLMQTGE</sequence>
<feature type="transmembrane region" description="Helical" evidence="5">
    <location>
        <begin position="241"/>
        <end position="260"/>
    </location>
</feature>
<dbReference type="PANTHER" id="PTHR43027">
    <property type="entry name" value="DOXORUBICIN RESISTANCE ABC TRANSPORTER PERMEASE PROTEIN DRRC-RELATED"/>
    <property type="match status" value="1"/>
</dbReference>
<comment type="caution">
    <text evidence="7">The sequence shown here is derived from an EMBL/GenBank/DDBJ whole genome shotgun (WGS) entry which is preliminary data.</text>
</comment>
<keyword evidence="5" id="KW-1003">Cell membrane</keyword>
<evidence type="ECO:0000313" key="8">
    <source>
        <dbReference type="Proteomes" id="UP000263993"/>
    </source>
</evidence>
<dbReference type="PANTHER" id="PTHR43027:SF1">
    <property type="entry name" value="DOXORUBICIN RESISTANCE ABC TRANSPORTER PERMEASE PROTEIN DRRC-RELATED"/>
    <property type="match status" value="1"/>
</dbReference>
<dbReference type="Proteomes" id="UP000263993">
    <property type="component" value="Unassembled WGS sequence"/>
</dbReference>
<keyword evidence="2 5" id="KW-0812">Transmembrane</keyword>
<comment type="caution">
    <text evidence="5">Lacks conserved residue(s) required for the propagation of feature annotation.</text>
</comment>
<dbReference type="PROSITE" id="PS51012">
    <property type="entry name" value="ABC_TM2"/>
    <property type="match status" value="1"/>
</dbReference>
<reference evidence="8" key="1">
    <citation type="submission" date="2018-08" db="EMBL/GenBank/DDBJ databases">
        <authorList>
            <person name="Kim S.-J."/>
            <person name="Jung G.-Y."/>
        </authorList>
    </citation>
    <scope>NUCLEOTIDE SEQUENCE [LARGE SCALE GENOMIC DNA]</scope>
    <source>
        <strain evidence="8">GY_H</strain>
    </source>
</reference>
<keyword evidence="4 5" id="KW-0472">Membrane</keyword>
<evidence type="ECO:0000313" key="7">
    <source>
        <dbReference type="EMBL" id="RDV03892.1"/>
    </source>
</evidence>
<dbReference type="GO" id="GO:0005886">
    <property type="term" value="C:plasma membrane"/>
    <property type="evidence" value="ECO:0007669"/>
    <property type="project" value="UniProtKB-SubCell"/>
</dbReference>
<dbReference type="RefSeq" id="WP_115515918.1">
    <property type="nucleotide sequence ID" value="NZ_QRGO01000001.1"/>
</dbReference>
<feature type="transmembrane region" description="Helical" evidence="5">
    <location>
        <begin position="113"/>
        <end position="142"/>
    </location>
</feature>
<keyword evidence="8" id="KW-1185">Reference proteome</keyword>
<dbReference type="InterPro" id="IPR013525">
    <property type="entry name" value="ABC2_TM"/>
</dbReference>
<comment type="subcellular location">
    <subcellularLocation>
        <location evidence="5">Cell inner membrane</location>
        <topology evidence="5">Multi-pass membrane protein</topology>
    </subcellularLocation>
    <subcellularLocation>
        <location evidence="1">Membrane</location>
        <topology evidence="1">Multi-pass membrane protein</topology>
    </subcellularLocation>
</comment>
<comment type="similarity">
    <text evidence="5">Belongs to the ABC-2 integral membrane protein family.</text>
</comment>
<feature type="transmembrane region" description="Helical" evidence="5">
    <location>
        <begin position="183"/>
        <end position="201"/>
    </location>
</feature>
<dbReference type="InterPro" id="IPR047817">
    <property type="entry name" value="ABC2_TM_bact-type"/>
</dbReference>